<reference evidence="1 3" key="1">
    <citation type="journal article" date="2016" name="Mol. Biol. Evol.">
        <title>Comparative Genomics of Early-Diverging Mushroom-Forming Fungi Provides Insights into the Origins of Lignocellulose Decay Capabilities.</title>
        <authorList>
            <person name="Nagy L.G."/>
            <person name="Riley R."/>
            <person name="Tritt A."/>
            <person name="Adam C."/>
            <person name="Daum C."/>
            <person name="Floudas D."/>
            <person name="Sun H."/>
            <person name="Yadav J.S."/>
            <person name="Pangilinan J."/>
            <person name="Larsson K.H."/>
            <person name="Matsuura K."/>
            <person name="Barry K."/>
            <person name="Labutti K."/>
            <person name="Kuo R."/>
            <person name="Ohm R.A."/>
            <person name="Bhattacharya S.S."/>
            <person name="Shirouzu T."/>
            <person name="Yoshinaga Y."/>
            <person name="Martin F.M."/>
            <person name="Grigoriev I.V."/>
            <person name="Hibbett D.S."/>
        </authorList>
    </citation>
    <scope>NUCLEOTIDE SEQUENCE [LARGE SCALE GENOMIC DNA]</scope>
    <source>
        <strain evidence="1 3">L-15889</strain>
    </source>
</reference>
<dbReference type="Proteomes" id="UP000076727">
    <property type="component" value="Unassembled WGS sequence"/>
</dbReference>
<evidence type="ECO:0000313" key="1">
    <source>
        <dbReference type="EMBL" id="KZT70001.1"/>
    </source>
</evidence>
<dbReference type="STRING" id="1314783.A0A165QVZ5"/>
<evidence type="ECO:0008006" key="4">
    <source>
        <dbReference type="Google" id="ProtNLM"/>
    </source>
</evidence>
<evidence type="ECO:0000313" key="3">
    <source>
        <dbReference type="Proteomes" id="UP000076727"/>
    </source>
</evidence>
<keyword evidence="3" id="KW-1185">Reference proteome</keyword>
<organism evidence="1 3">
    <name type="scientific">Daedalea quercina L-15889</name>
    <dbReference type="NCBI Taxonomy" id="1314783"/>
    <lineage>
        <taxon>Eukaryota</taxon>
        <taxon>Fungi</taxon>
        <taxon>Dikarya</taxon>
        <taxon>Basidiomycota</taxon>
        <taxon>Agaricomycotina</taxon>
        <taxon>Agaricomycetes</taxon>
        <taxon>Polyporales</taxon>
        <taxon>Fomitopsis</taxon>
    </lineage>
</organism>
<sequence length="86" mass="9501">CRTGHAFIGEYYTRFVPTEDVACSCGAHLQTRRHILLECPRYKDARRTTLLRISASPTVNDILGTQDGIRALAKFVAKTGAFSKTG</sequence>
<protein>
    <recommendedName>
        <fullName evidence="4">Reverse transcriptase zinc-binding domain-containing protein</fullName>
    </recommendedName>
</protein>
<gene>
    <name evidence="1" type="ORF">DAEQUDRAFT_644794</name>
    <name evidence="2" type="ORF">DAEQUDRAFT_653113</name>
</gene>
<name>A0A165QVZ5_9APHY</name>
<proteinExistence type="predicted"/>
<dbReference type="OrthoDB" id="3230070at2759"/>
<feature type="non-terminal residue" evidence="1">
    <location>
        <position position="86"/>
    </location>
</feature>
<accession>A0A165QVZ5</accession>
<dbReference type="AlphaFoldDB" id="A0A165QVZ5"/>
<dbReference type="EMBL" id="KV429047">
    <property type="protein sequence ID" value="KZT71178.1"/>
    <property type="molecule type" value="Genomic_DNA"/>
</dbReference>
<feature type="non-terminal residue" evidence="1">
    <location>
        <position position="1"/>
    </location>
</feature>
<evidence type="ECO:0000313" key="2">
    <source>
        <dbReference type="EMBL" id="KZT71178.1"/>
    </source>
</evidence>
<dbReference type="EMBL" id="KV429054">
    <property type="protein sequence ID" value="KZT70001.1"/>
    <property type="molecule type" value="Genomic_DNA"/>
</dbReference>